<reference evidence="1 2" key="1">
    <citation type="submission" date="2015-01" db="EMBL/GenBank/DDBJ databases">
        <title>The Genome Sequence of Cryptococcus gattii Ram5.</title>
        <authorList>
            <consortium name="The Broad Institute Genomics Platform"/>
            <person name="Cuomo C."/>
            <person name="Litvintseva A."/>
            <person name="Chen Y."/>
            <person name="Heitman J."/>
            <person name="Sun S."/>
            <person name="Springer D."/>
            <person name="Dromer F."/>
            <person name="Young S."/>
            <person name="Zeng Q."/>
            <person name="Gargeya S."/>
            <person name="Abouelleil A."/>
            <person name="Alvarado L."/>
            <person name="Chapman S.B."/>
            <person name="Gainer-Dewar J."/>
            <person name="Goldberg J."/>
            <person name="Griggs A."/>
            <person name="Gujja S."/>
            <person name="Hansen M."/>
            <person name="Howarth C."/>
            <person name="Imamovic A."/>
            <person name="Larimer J."/>
            <person name="Murphy C."/>
            <person name="Naylor J."/>
            <person name="Pearson M."/>
            <person name="Priest M."/>
            <person name="Roberts A."/>
            <person name="Saif S."/>
            <person name="Shea T."/>
            <person name="Sykes S."/>
            <person name="Wortman J."/>
            <person name="Nusbaum C."/>
            <person name="Birren B."/>
        </authorList>
    </citation>
    <scope>NUCLEOTIDE SEQUENCE [LARGE SCALE GENOMIC DNA]</scope>
    <source>
        <strain evidence="1 2">Ram5</strain>
    </source>
</reference>
<accession>A0A0D0U6W1</accession>
<dbReference type="AlphaFoldDB" id="A0A0D0U6W1"/>
<dbReference type="EMBL" id="KN847896">
    <property type="protein sequence ID" value="KIR43943.1"/>
    <property type="molecule type" value="Genomic_DNA"/>
</dbReference>
<dbReference type="HOGENOM" id="CLU_2413199_0_0_1"/>
<proteinExistence type="predicted"/>
<keyword evidence="2" id="KW-1185">Reference proteome</keyword>
<gene>
    <name evidence="1" type="ORF">I313_00789</name>
</gene>
<evidence type="ECO:0000313" key="2">
    <source>
        <dbReference type="Proteomes" id="UP000053392"/>
    </source>
</evidence>
<dbReference type="Proteomes" id="UP000053392">
    <property type="component" value="Unassembled WGS sequence"/>
</dbReference>
<organism evidence="1 2">
    <name type="scientific">Cryptococcus deuterogattii Ram5</name>
    <dbReference type="NCBI Taxonomy" id="1296110"/>
    <lineage>
        <taxon>Eukaryota</taxon>
        <taxon>Fungi</taxon>
        <taxon>Dikarya</taxon>
        <taxon>Basidiomycota</taxon>
        <taxon>Agaricomycotina</taxon>
        <taxon>Tremellomycetes</taxon>
        <taxon>Tremellales</taxon>
        <taxon>Cryptococcaceae</taxon>
        <taxon>Cryptococcus</taxon>
        <taxon>Cryptococcus gattii species complex</taxon>
    </lineage>
</organism>
<sequence>MELESFLTSAAGTPGGALGTEIACVRFSPQFTNDLLYVNLKILKHSILALSTLAVELAVLDDDCDPHGLGTGISCSGNDRFPASTVFFFYRR</sequence>
<name>A0A0D0U6W1_9TREE</name>
<protein>
    <submittedName>
        <fullName evidence="1">Unplaced genomic scaffold supercont1.1, whole genome shotgun sequence</fullName>
    </submittedName>
</protein>
<evidence type="ECO:0000313" key="1">
    <source>
        <dbReference type="EMBL" id="KIR43943.1"/>
    </source>
</evidence>